<dbReference type="Proteomes" id="UP001151760">
    <property type="component" value="Unassembled WGS sequence"/>
</dbReference>
<name>A0ABQ5EZM8_9ASTR</name>
<evidence type="ECO:0000313" key="1">
    <source>
        <dbReference type="EMBL" id="GJT56526.1"/>
    </source>
</evidence>
<organism evidence="1 2">
    <name type="scientific">Tanacetum coccineum</name>
    <dbReference type="NCBI Taxonomy" id="301880"/>
    <lineage>
        <taxon>Eukaryota</taxon>
        <taxon>Viridiplantae</taxon>
        <taxon>Streptophyta</taxon>
        <taxon>Embryophyta</taxon>
        <taxon>Tracheophyta</taxon>
        <taxon>Spermatophyta</taxon>
        <taxon>Magnoliopsida</taxon>
        <taxon>eudicotyledons</taxon>
        <taxon>Gunneridae</taxon>
        <taxon>Pentapetalae</taxon>
        <taxon>asterids</taxon>
        <taxon>campanulids</taxon>
        <taxon>Asterales</taxon>
        <taxon>Asteraceae</taxon>
        <taxon>Asteroideae</taxon>
        <taxon>Anthemideae</taxon>
        <taxon>Anthemidinae</taxon>
        <taxon>Tanacetum</taxon>
    </lineage>
</organism>
<comment type="caution">
    <text evidence="1">The sequence shown here is derived from an EMBL/GenBank/DDBJ whole genome shotgun (WGS) entry which is preliminary data.</text>
</comment>
<evidence type="ECO:0000313" key="2">
    <source>
        <dbReference type="Proteomes" id="UP001151760"/>
    </source>
</evidence>
<sequence length="95" mass="9900">MCAKGEKSVGNSLLFIGKAGSVLDWPAPLAPMPAPLSLRRPPSPLVDGDVKEDGDLSLEAMEDEEVALVDGVFEGAFGALADEWWCVGDGVLVSS</sequence>
<proteinExistence type="predicted"/>
<dbReference type="EMBL" id="BQNB010016853">
    <property type="protein sequence ID" value="GJT56526.1"/>
    <property type="molecule type" value="Genomic_DNA"/>
</dbReference>
<gene>
    <name evidence="1" type="ORF">Tco_0991580</name>
</gene>
<protein>
    <submittedName>
        <fullName evidence="1">Uncharacterized protein</fullName>
    </submittedName>
</protein>
<reference evidence="1" key="2">
    <citation type="submission" date="2022-01" db="EMBL/GenBank/DDBJ databases">
        <authorList>
            <person name="Yamashiro T."/>
            <person name="Shiraishi A."/>
            <person name="Satake H."/>
            <person name="Nakayama K."/>
        </authorList>
    </citation>
    <scope>NUCLEOTIDE SEQUENCE</scope>
</reference>
<reference evidence="1" key="1">
    <citation type="journal article" date="2022" name="Int. J. Mol. Sci.">
        <title>Draft Genome of Tanacetum Coccineum: Genomic Comparison of Closely Related Tanacetum-Family Plants.</title>
        <authorList>
            <person name="Yamashiro T."/>
            <person name="Shiraishi A."/>
            <person name="Nakayama K."/>
            <person name="Satake H."/>
        </authorList>
    </citation>
    <scope>NUCLEOTIDE SEQUENCE</scope>
</reference>
<accession>A0ABQ5EZM8</accession>
<keyword evidence="2" id="KW-1185">Reference proteome</keyword>